<gene>
    <name evidence="1" type="ORF">DILT_LOCUS9177</name>
</gene>
<evidence type="ECO:0000313" key="2">
    <source>
        <dbReference type="Proteomes" id="UP000281553"/>
    </source>
</evidence>
<protein>
    <submittedName>
        <fullName evidence="1">Uncharacterized protein</fullName>
    </submittedName>
</protein>
<proteinExistence type="predicted"/>
<dbReference type="Proteomes" id="UP000281553">
    <property type="component" value="Unassembled WGS sequence"/>
</dbReference>
<name>A0A3P7P5K1_DIBLA</name>
<dbReference type="AlphaFoldDB" id="A0A3P7P5K1"/>
<accession>A0A3P7P5K1</accession>
<organism evidence="1 2">
    <name type="scientific">Dibothriocephalus latus</name>
    <name type="common">Fish tapeworm</name>
    <name type="synonym">Diphyllobothrium latum</name>
    <dbReference type="NCBI Taxonomy" id="60516"/>
    <lineage>
        <taxon>Eukaryota</taxon>
        <taxon>Metazoa</taxon>
        <taxon>Spiralia</taxon>
        <taxon>Lophotrochozoa</taxon>
        <taxon>Platyhelminthes</taxon>
        <taxon>Cestoda</taxon>
        <taxon>Eucestoda</taxon>
        <taxon>Diphyllobothriidea</taxon>
        <taxon>Diphyllobothriidae</taxon>
        <taxon>Dibothriocephalus</taxon>
    </lineage>
</organism>
<reference evidence="1 2" key="1">
    <citation type="submission" date="2018-11" db="EMBL/GenBank/DDBJ databases">
        <authorList>
            <consortium name="Pathogen Informatics"/>
        </authorList>
    </citation>
    <scope>NUCLEOTIDE SEQUENCE [LARGE SCALE GENOMIC DNA]</scope>
</reference>
<evidence type="ECO:0000313" key="1">
    <source>
        <dbReference type="EMBL" id="VDN13346.1"/>
    </source>
</evidence>
<keyword evidence="2" id="KW-1185">Reference proteome</keyword>
<dbReference type="EMBL" id="UYRU01056175">
    <property type="protein sequence ID" value="VDN13346.1"/>
    <property type="molecule type" value="Genomic_DNA"/>
</dbReference>
<sequence length="76" mass="8981">MEWLSCLPQEIDSYLMSLHLPIRWNKVVTVIWGYQEPMTIYIDLKFYEDLHDLIMAILQVNSFIALDVHVAPDLQC</sequence>
<dbReference type="OrthoDB" id="418748at2759"/>